<dbReference type="Pfam" id="PF01975">
    <property type="entry name" value="SurE"/>
    <property type="match status" value="1"/>
</dbReference>
<name>A0A9W7SYA4_9PEZI</name>
<keyword evidence="7" id="KW-1185">Reference proteome</keyword>
<protein>
    <submittedName>
        <fullName evidence="6">5'/3'-nucleotidase SurE, variant</fullName>
    </submittedName>
</protein>
<dbReference type="PANTHER" id="PTHR30457">
    <property type="entry name" value="5'-NUCLEOTIDASE SURE"/>
    <property type="match status" value="1"/>
</dbReference>
<dbReference type="InterPro" id="IPR030048">
    <property type="entry name" value="SurE"/>
</dbReference>
<evidence type="ECO:0000256" key="1">
    <source>
        <dbReference type="ARBA" id="ARBA00011062"/>
    </source>
</evidence>
<dbReference type="AlphaFoldDB" id="A0A9W7SYA4"/>
<evidence type="ECO:0000259" key="5">
    <source>
        <dbReference type="Pfam" id="PF01975"/>
    </source>
</evidence>
<feature type="signal peptide" evidence="4">
    <location>
        <begin position="1"/>
        <end position="24"/>
    </location>
</feature>
<evidence type="ECO:0000313" key="7">
    <source>
        <dbReference type="Proteomes" id="UP001138500"/>
    </source>
</evidence>
<comment type="similarity">
    <text evidence="1">Belongs to the SurE nucleotidase family.</text>
</comment>
<keyword evidence="3" id="KW-0378">Hydrolase</keyword>
<dbReference type="EMBL" id="RIBY02000513">
    <property type="protein sequence ID" value="KAH9841255.1"/>
    <property type="molecule type" value="Genomic_DNA"/>
</dbReference>
<organism evidence="6 7">
    <name type="scientific">Teratosphaeria destructans</name>
    <dbReference type="NCBI Taxonomy" id="418781"/>
    <lineage>
        <taxon>Eukaryota</taxon>
        <taxon>Fungi</taxon>
        <taxon>Dikarya</taxon>
        <taxon>Ascomycota</taxon>
        <taxon>Pezizomycotina</taxon>
        <taxon>Dothideomycetes</taxon>
        <taxon>Dothideomycetidae</taxon>
        <taxon>Mycosphaerellales</taxon>
        <taxon>Teratosphaeriaceae</taxon>
        <taxon>Teratosphaeria</taxon>
    </lineage>
</organism>
<sequence>MRFSGKTFAAALPLIAQATNVVISNDDGWAEINIRQLYNSLVGAGFDAIISAPAENESGTGSSDATPTTVGCDGCEFSSCPPGSPAYGYNASMPRFNYVNSYPVTSMRYGVQNLSETWFGGPPDIAVAGPNVGSDLGATTLISGTVGAATEASKEGIPGLAFSGTTGCQTAWNATPQLYEQIYANLSTLTTATLVKSGTPYLPSNTWLNINYPRVTSTTCSSVSDFKFVLSRIYPGIPVVDAPDFSTGCAGYGDFLPDERTVVGTNGCYASISVGLATTKLDAGAAEQGFVYQKLKGILSCLPSASGALTVQA</sequence>
<dbReference type="Proteomes" id="UP001138500">
    <property type="component" value="Unassembled WGS sequence"/>
</dbReference>
<accession>A0A9W7SYA4</accession>
<dbReference type="SUPFAM" id="SSF64167">
    <property type="entry name" value="SurE-like"/>
    <property type="match status" value="1"/>
</dbReference>
<dbReference type="InterPro" id="IPR002828">
    <property type="entry name" value="SurE-like_Pase/nucleotidase"/>
</dbReference>
<dbReference type="Gene3D" id="3.40.1210.10">
    <property type="entry name" value="Survival protein SurE-like phosphatase/nucleotidase"/>
    <property type="match status" value="1"/>
</dbReference>
<proteinExistence type="inferred from homology"/>
<comment type="caution">
    <text evidence="6">The sequence shown here is derived from an EMBL/GenBank/DDBJ whole genome shotgun (WGS) entry which is preliminary data.</text>
</comment>
<evidence type="ECO:0000256" key="2">
    <source>
        <dbReference type="ARBA" id="ARBA00022723"/>
    </source>
</evidence>
<dbReference type="PANTHER" id="PTHR30457:SF0">
    <property type="entry name" value="PHOSPHATASE, PUTATIVE (AFU_ORTHOLOGUE AFUA_4G01070)-RELATED"/>
    <property type="match status" value="1"/>
</dbReference>
<feature type="chain" id="PRO_5040829976" evidence="4">
    <location>
        <begin position="25"/>
        <end position="313"/>
    </location>
</feature>
<dbReference type="OrthoDB" id="4018688at2759"/>
<evidence type="ECO:0000313" key="6">
    <source>
        <dbReference type="EMBL" id="KAH9841255.1"/>
    </source>
</evidence>
<reference evidence="6 7" key="1">
    <citation type="journal article" date="2018" name="IMA Fungus">
        <title>IMA Genome-F 10: Nine draft genome sequences of Claviceps purpurea s.lat., including C. arundinis, C. humidiphila, and C. cf. spartinae, pseudomolecules for the pitch canker pathogen Fusarium circinatum, draft genome of Davidsoniella eucalypti, Grosmannia galeiformis, Quambalaria eucalypti, and Teratosphaeria destructans.</title>
        <authorList>
            <person name="Wingfield B.D."/>
            <person name="Liu M."/>
            <person name="Nguyen H.D."/>
            <person name="Lane F.A."/>
            <person name="Morgan S.W."/>
            <person name="De Vos L."/>
            <person name="Wilken P.M."/>
            <person name="Duong T.A."/>
            <person name="Aylward J."/>
            <person name="Coetzee M.P."/>
            <person name="Dadej K."/>
            <person name="De Beer Z.W."/>
            <person name="Findlay W."/>
            <person name="Havenga M."/>
            <person name="Kolarik M."/>
            <person name="Menzies J.G."/>
            <person name="Naidoo K."/>
            <person name="Pochopski O."/>
            <person name="Shoukouhi P."/>
            <person name="Santana Q.C."/>
            <person name="Seifert K.A."/>
            <person name="Soal N."/>
            <person name="Steenkamp E.T."/>
            <person name="Tatham C.T."/>
            <person name="van der Nest M.A."/>
            <person name="Wingfield M.J."/>
        </authorList>
    </citation>
    <scope>NUCLEOTIDE SEQUENCE [LARGE SCALE GENOMIC DNA]</scope>
    <source>
        <strain evidence="6">CMW44962</strain>
    </source>
</reference>
<evidence type="ECO:0000256" key="3">
    <source>
        <dbReference type="ARBA" id="ARBA00022801"/>
    </source>
</evidence>
<reference evidence="6 7" key="2">
    <citation type="journal article" date="2021" name="Curr. Genet.">
        <title>Genetic response to nitrogen starvation in the aggressive Eucalyptus foliar pathogen Teratosphaeria destructans.</title>
        <authorList>
            <person name="Havenga M."/>
            <person name="Wingfield B.D."/>
            <person name="Wingfield M.J."/>
            <person name="Dreyer L.L."/>
            <person name="Roets F."/>
            <person name="Aylward J."/>
        </authorList>
    </citation>
    <scope>NUCLEOTIDE SEQUENCE [LARGE SCALE GENOMIC DNA]</scope>
    <source>
        <strain evidence="6">CMW44962</strain>
    </source>
</reference>
<keyword evidence="2" id="KW-0479">Metal-binding</keyword>
<gene>
    <name evidence="6" type="ORF">Tdes44962_MAKER07812</name>
</gene>
<dbReference type="InterPro" id="IPR036523">
    <property type="entry name" value="SurE-like_sf"/>
</dbReference>
<dbReference type="GO" id="GO:0008252">
    <property type="term" value="F:nucleotidase activity"/>
    <property type="evidence" value="ECO:0007669"/>
    <property type="project" value="InterPro"/>
</dbReference>
<keyword evidence="4" id="KW-0732">Signal</keyword>
<feature type="domain" description="Survival protein SurE-like phosphatase/nucleotidase" evidence="5">
    <location>
        <begin position="21"/>
        <end position="221"/>
    </location>
</feature>
<dbReference type="GO" id="GO:0046872">
    <property type="term" value="F:metal ion binding"/>
    <property type="evidence" value="ECO:0007669"/>
    <property type="project" value="UniProtKB-KW"/>
</dbReference>
<evidence type="ECO:0000256" key="4">
    <source>
        <dbReference type="SAM" id="SignalP"/>
    </source>
</evidence>